<evidence type="ECO:0000313" key="2">
    <source>
        <dbReference type="EMBL" id="KAJ7349101.1"/>
    </source>
</evidence>
<evidence type="ECO:0000256" key="1">
    <source>
        <dbReference type="SAM" id="SignalP"/>
    </source>
</evidence>
<proteinExistence type="predicted"/>
<dbReference type="SUPFAM" id="SSF160104">
    <property type="entry name" value="Acetoacetate decarboxylase-like"/>
    <property type="match status" value="1"/>
</dbReference>
<keyword evidence="1" id="KW-0732">Signal</keyword>
<accession>A0AAD7A407</accession>
<dbReference type="EMBL" id="JARIHO010000016">
    <property type="protein sequence ID" value="KAJ7349101.1"/>
    <property type="molecule type" value="Genomic_DNA"/>
</dbReference>
<organism evidence="2 3">
    <name type="scientific">Mycena albidolilacea</name>
    <dbReference type="NCBI Taxonomy" id="1033008"/>
    <lineage>
        <taxon>Eukaryota</taxon>
        <taxon>Fungi</taxon>
        <taxon>Dikarya</taxon>
        <taxon>Basidiomycota</taxon>
        <taxon>Agaricomycotina</taxon>
        <taxon>Agaricomycetes</taxon>
        <taxon>Agaricomycetidae</taxon>
        <taxon>Agaricales</taxon>
        <taxon>Marasmiineae</taxon>
        <taxon>Mycenaceae</taxon>
        <taxon>Mycena</taxon>
    </lineage>
</organism>
<dbReference type="Gene3D" id="2.40.400.10">
    <property type="entry name" value="Acetoacetate decarboxylase-like"/>
    <property type="match status" value="1"/>
</dbReference>
<name>A0AAD7A407_9AGAR</name>
<sequence>MLLYYFLTFFVLATFCRADSIPIAPAPWNLTVSEAYAFVVAPPPSPAFLPPGFANPLEAPELRPGVILPDIGLILIVRYSAGPVGPYDELIYIPGRWAYNLTDSGLRITQIYVTTNASVFNGRTNWNIPKHQADFNFTKLADGSQTVTVSPPGDLANPHFSAKLTPTIDPVPVEINTALTGNYLTLIQPSFPASPTNPVEVGTTTWKQLLLNVQTKTLTATIISGALPGGKIGNGIGFPDIQPLLPVGGRLSGTLIFPVPSIVRNL</sequence>
<feature type="chain" id="PRO_5041978779" evidence="1">
    <location>
        <begin position="19"/>
        <end position="266"/>
    </location>
</feature>
<feature type="signal peptide" evidence="1">
    <location>
        <begin position="1"/>
        <end position="18"/>
    </location>
</feature>
<reference evidence="2" key="1">
    <citation type="submission" date="2023-03" db="EMBL/GenBank/DDBJ databases">
        <title>Massive genome expansion in bonnet fungi (Mycena s.s.) driven by repeated elements and novel gene families across ecological guilds.</title>
        <authorList>
            <consortium name="Lawrence Berkeley National Laboratory"/>
            <person name="Harder C.B."/>
            <person name="Miyauchi S."/>
            <person name="Viragh M."/>
            <person name="Kuo A."/>
            <person name="Thoen E."/>
            <person name="Andreopoulos B."/>
            <person name="Lu D."/>
            <person name="Skrede I."/>
            <person name="Drula E."/>
            <person name="Henrissat B."/>
            <person name="Morin E."/>
            <person name="Kohler A."/>
            <person name="Barry K."/>
            <person name="LaButti K."/>
            <person name="Morin E."/>
            <person name="Salamov A."/>
            <person name="Lipzen A."/>
            <person name="Mereny Z."/>
            <person name="Hegedus B."/>
            <person name="Baldrian P."/>
            <person name="Stursova M."/>
            <person name="Weitz H."/>
            <person name="Taylor A."/>
            <person name="Grigoriev I.V."/>
            <person name="Nagy L.G."/>
            <person name="Martin F."/>
            <person name="Kauserud H."/>
        </authorList>
    </citation>
    <scope>NUCLEOTIDE SEQUENCE</scope>
    <source>
        <strain evidence="2">CBHHK002</strain>
    </source>
</reference>
<gene>
    <name evidence="2" type="ORF">DFH08DRAFT_864429</name>
</gene>
<dbReference type="InterPro" id="IPR023375">
    <property type="entry name" value="ADC_dom_sf"/>
</dbReference>
<dbReference type="AlphaFoldDB" id="A0AAD7A407"/>
<keyword evidence="3" id="KW-1185">Reference proteome</keyword>
<protein>
    <submittedName>
        <fullName evidence="2">Uncharacterized protein</fullName>
    </submittedName>
</protein>
<dbReference type="PANTHER" id="PTHR40518">
    <property type="entry name" value="ACETOACETATE DECARBOXYLASE"/>
    <property type="match status" value="1"/>
</dbReference>
<comment type="caution">
    <text evidence="2">The sequence shown here is derived from an EMBL/GenBank/DDBJ whole genome shotgun (WGS) entry which is preliminary data.</text>
</comment>
<dbReference type="PANTHER" id="PTHR40518:SF1">
    <property type="entry name" value="ACETOACETATE DECARBOXYLASE"/>
    <property type="match status" value="1"/>
</dbReference>
<evidence type="ECO:0000313" key="3">
    <source>
        <dbReference type="Proteomes" id="UP001218218"/>
    </source>
</evidence>
<dbReference type="Proteomes" id="UP001218218">
    <property type="component" value="Unassembled WGS sequence"/>
</dbReference>